<dbReference type="VEuPathDB" id="TriTrypDB:LDHU3_25.1730"/>
<protein>
    <recommendedName>
        <fullName evidence="5">Abnormal spindle-like microcephaly-associated protein ASH domain-containing protein</fullName>
    </recommendedName>
</protein>
<dbReference type="VEuPathDB" id="TriTrypDB:LdBPK_251390.1"/>
<feature type="coiled-coil region" evidence="1">
    <location>
        <begin position="18"/>
        <end position="48"/>
    </location>
</feature>
<feature type="region of interest" description="Disordered" evidence="2">
    <location>
        <begin position="1190"/>
        <end position="1246"/>
    </location>
</feature>
<evidence type="ECO:0008006" key="5">
    <source>
        <dbReference type="Google" id="ProtNLM"/>
    </source>
</evidence>
<evidence type="ECO:0000313" key="4">
    <source>
        <dbReference type="Proteomes" id="UP000274082"/>
    </source>
</evidence>
<feature type="compositionally biased region" description="Basic residues" evidence="2">
    <location>
        <begin position="98"/>
        <end position="109"/>
    </location>
</feature>
<feature type="compositionally biased region" description="Low complexity" evidence="2">
    <location>
        <begin position="1658"/>
        <end position="1677"/>
    </location>
</feature>
<keyword evidence="4" id="KW-1185">Reference proteome</keyword>
<dbReference type="GO" id="GO:0008285">
    <property type="term" value="P:negative regulation of cell population proliferation"/>
    <property type="evidence" value="ECO:0007669"/>
    <property type="project" value="InterPro"/>
</dbReference>
<reference evidence="3 4" key="1">
    <citation type="journal article" date="2018" name="Sci. Rep.">
        <title>A complete Leishmania donovani reference genome identifies novel genetic variations associated with virulence.</title>
        <authorList>
            <person name="Lypaczewski P."/>
            <person name="Hoshizaki J."/>
            <person name="Zhang W.-W."/>
            <person name="McCall L.-I."/>
            <person name="Torcivia-Rodriguez J."/>
            <person name="Simonyan V."/>
            <person name="Kaur A."/>
            <person name="Dewar K."/>
            <person name="Matlashewski G."/>
        </authorList>
    </citation>
    <scope>NUCLEOTIDE SEQUENCE [LARGE SCALE GENOMIC DNA]</scope>
    <source>
        <strain evidence="3 4">LdCL</strain>
    </source>
</reference>
<dbReference type="OrthoDB" id="2115465at2759"/>
<dbReference type="GO" id="GO:0005737">
    <property type="term" value="C:cytoplasm"/>
    <property type="evidence" value="ECO:0007669"/>
    <property type="project" value="TreeGrafter"/>
</dbReference>
<evidence type="ECO:0000256" key="2">
    <source>
        <dbReference type="SAM" id="MobiDB-lite"/>
    </source>
</evidence>
<evidence type="ECO:0000313" key="3">
    <source>
        <dbReference type="EMBL" id="AYU79474.1"/>
    </source>
</evidence>
<feature type="region of interest" description="Disordered" evidence="2">
    <location>
        <begin position="1649"/>
        <end position="1693"/>
    </location>
</feature>
<feature type="region of interest" description="Disordered" evidence="2">
    <location>
        <begin position="78"/>
        <end position="114"/>
    </location>
</feature>
<feature type="region of interest" description="Disordered" evidence="2">
    <location>
        <begin position="399"/>
        <end position="456"/>
    </location>
</feature>
<accession>A0A3Q8ICD6</accession>
<evidence type="ECO:0000256" key="1">
    <source>
        <dbReference type="SAM" id="Coils"/>
    </source>
</evidence>
<name>A0A3Q8ICD6_LEIDO</name>
<feature type="compositionally biased region" description="Polar residues" evidence="2">
    <location>
        <begin position="1224"/>
        <end position="1242"/>
    </location>
</feature>
<feature type="compositionally biased region" description="Basic and acidic residues" evidence="2">
    <location>
        <begin position="860"/>
        <end position="869"/>
    </location>
</feature>
<dbReference type="InterPro" id="IPR033304">
    <property type="entry name" value="DLEC1"/>
</dbReference>
<dbReference type="GO" id="GO:0005929">
    <property type="term" value="C:cilium"/>
    <property type="evidence" value="ECO:0007669"/>
    <property type="project" value="TreeGrafter"/>
</dbReference>
<dbReference type="InterPro" id="IPR013783">
    <property type="entry name" value="Ig-like_fold"/>
</dbReference>
<dbReference type="EMBL" id="CP029524">
    <property type="protein sequence ID" value="AYU79474.1"/>
    <property type="molecule type" value="Genomic_DNA"/>
</dbReference>
<dbReference type="PANTHER" id="PTHR46348:SF1">
    <property type="entry name" value="DELETED IN LUNG AND ESOPHAGEAL CANCER PROTEIN 1"/>
    <property type="match status" value="1"/>
</dbReference>
<keyword evidence="1" id="KW-0175">Coiled coil</keyword>
<gene>
    <name evidence="3" type="ORF">LdCL_250019500</name>
</gene>
<feature type="region of interest" description="Disordered" evidence="2">
    <location>
        <begin position="847"/>
        <end position="870"/>
    </location>
</feature>
<dbReference type="VEuPathDB" id="TriTrypDB:LdCL_250019500"/>
<dbReference type="FunFam" id="2.60.40.10:FF:002262">
    <property type="entry name" value="Hypothetical_protein_-_conserved"/>
    <property type="match status" value="1"/>
</dbReference>
<dbReference type="Proteomes" id="UP000274082">
    <property type="component" value="Chromosome 25"/>
</dbReference>
<dbReference type="GO" id="GO:0015631">
    <property type="term" value="F:tubulin binding"/>
    <property type="evidence" value="ECO:0007669"/>
    <property type="project" value="TreeGrafter"/>
</dbReference>
<organism evidence="3 4">
    <name type="scientific">Leishmania donovani</name>
    <dbReference type="NCBI Taxonomy" id="5661"/>
    <lineage>
        <taxon>Eukaryota</taxon>
        <taxon>Discoba</taxon>
        <taxon>Euglenozoa</taxon>
        <taxon>Kinetoplastea</taxon>
        <taxon>Metakinetoplastina</taxon>
        <taxon>Trypanosomatida</taxon>
        <taxon>Trypanosomatidae</taxon>
        <taxon>Leishmaniinae</taxon>
        <taxon>Leishmania</taxon>
    </lineage>
</organism>
<feature type="region of interest" description="Disordered" evidence="2">
    <location>
        <begin position="2117"/>
        <end position="2153"/>
    </location>
</feature>
<feature type="compositionally biased region" description="Basic and acidic residues" evidence="2">
    <location>
        <begin position="408"/>
        <end position="417"/>
    </location>
</feature>
<feature type="compositionally biased region" description="Polar residues" evidence="2">
    <location>
        <begin position="1678"/>
        <end position="1690"/>
    </location>
</feature>
<feature type="compositionally biased region" description="Acidic residues" evidence="2">
    <location>
        <begin position="2126"/>
        <end position="2137"/>
    </location>
</feature>
<sequence length="2592" mass="277223">MNIEEDLTIVSSWAQKAYQCFASELEELQELQQQHEQLEAQSQQELEARCKAEVDAQLLKELPDVFPHLASAVSLSRSANAKSLPTPPSSSPSSARSSTKRPRSKHAHQQRQSEVALFNAKREALLQQNIQAAMAAQRRRPARQLAVQYADQLSSTQRQVELYLEREAHELRRFTSKPAGAYALREVLEVPTFAAAPAVPAPVAAAPRAASVPHPAPYSALKRRRASFALSEGTTTTTLRGTSERSGAVLSSLAPTRQKARRDGRLGCPDSAAVARARIADKSGAAVSASARHSRQEAEDASSLAVPPPFMIDAHRFAVEYNEMLKKEYGYRPAMTNTFAADVHRESCEAADVVAALNDQLRTHEPGMTSKRPAATASSSLLPPLLEAAACCAAPRLLPPHASDAESSDSRESEHRPAHSFRTQKQPQTQPGTKKRVTTGGSSSNPRQKGRTLPALSSVRGGAFALSTANPLDGVQCSIAGGHLSLSACVGVPSRQVVRFVNNNAYRTRLRLKPASHPWLTYRSVCIAPSAAAAATVAPESPLNCGGYVEVEVVFCPTSFEASTATLDTVLEMGVTRELNDRTGEGAQWRFMSVPLQARVVLPHFDWWRSPTAAVTRSIEGTEKLVPDQAPVVQAEEETNDGANAMDARGSAAAQAPPLITHDALASRSVRLDVSGSSAAVVAFGEVLLLAEVKQTLYLENTGSTAVVHVLSSSPEFTVSVPAVVSTTLPPSHAMPLHVSFCPLSEGPCEASLTVAVRASDAADSPVLAEHTLALFGVGVAPRVRITSLGPQLVQECAVPQWQQCKSEVPLHILLRGTIPGVPTEVPVTVSNDCAVALPYHWRGCEPPFTEESGSDTEEDQRGTDERDQACTPRLQLTTTTTTSTEATAVGVGASRTSHITPSFGVLPPMSTTTFILTVTPRTLQPLQTLYNLFLDKMPDPTAPRNAAKLPFVDAEVLELYRRNRPIPCGLHDSTQDSGSPLADDAVRAAALPDGLQMTYLDPIAVFARFRTAQGQHDGHASADAVFATGFLTYQQPVLPTLSIDPAVLEERVECLIQSRTTRTVSLHNNSPIEMHFVLDPTAAEFAASVQEHAYLAQHTSTDLTHERWRASFAASDGISVQCQPRKGRIPPHSTVTITVHFTLEAIGPHYAVVPCWVPEVELLCARLAAVSTASTGGFSKCTSLSLPANPRGATGAGAARRRTLLTSPPQERTTLRVGKRPLTANSTSGGARTLSKPASTPGNGGGTLPVTVTAVEDVHQQQHAEDWGYYALHVTATGVGPTVMTSAELLDFGLIELGQEAAASFTVSNPNSIPVVFDLCDPLMRHPPRFVFIPESCRLGAGNTVEVTVYRKVVSTEDAQTFFELTVRDGGASVAIETRATIQQPLLVIEDPVVQFGVVPEGVWQSGAFHVSNRSALDTVFTVIPATPVPSYMELDYKAEHVLRAGEQLTVPVRCRFEVCSLALVNRDDRRDTSASLVSSQGHTATAARAKDCYSTLLGVVSKRSRQALFVEVRCDTVEPLAVSVDVAPEASPNDRGVASSPVRMSTEAYVRALLWNALEAALCARATAALDGSVMCDEQATTLVAHPYCAALSLVDYIPDDVPISRRSLTVMLENYTGCEANYDVRAKHFTPLPMEAPGAQDILDKRRKRAERGASRSVSSSTQASRAGASGSSRKTTQMQLQKPQEQPLSPFSALASRAAAGSNSNGSKGDATLPTFWITSVQSGVTVQQQQRQIVEAAQKVLGDGRGCATLLGSLTGSLGPYSQVRLPVRLLCSLPGRYAEQLCVRAGATLPWLQIPVDYEVYGKPIVLDTTTSGLVREGGRDGKEVLLMPPVIAPLGTSRRSVRLINRVSRDMDVTVEVFPCPLGLAVHAVDPNAPADQVELRLCSMNVEDREKERHRVGRVTATPFQLRIPAHSQRDVLLEFTPAAKLTEGSDADEYDEDRGGSSGDAASNSGKGHGSAGTKSSPTSHAADDSEDEEDGEEAMLPPSEHWWEGSVCVHAVLAHSELNDIFLVDDFYARYADRYPSQRVAHSISGATSAAGSTAAAGGSAGPSLSVAQLAVMRPLRTRPGGRVVRGGRVVWPLEAAQRASSRTAATGDALVAKVAATTAAAAAAKPADSGADSDSDNSDDDESSGRLTVTSQRPGSVMPLEVLQREAEERQALLAFMTSRRRALQEESRRYFTSIELRLRARCGRPHLTVEPSQRCVRFPAVQHMEGRAAAAAAAAASAASLCTKTIRLTNRNSSSLRFALSLPAAKSSGAANLFSIVRCALWRSGHDVSTELFTSALATAAAGAAEHEYTLHSMDALDVQVEAHTGSSAWRQACEAVCSAPPQPSLSDKAPAVEGLLRVQFLPTSESAETACASPDDRAQAPCQLLPLRVPLTRPSLECSPGVVWFRPGQQRHDGRQQVAYTQKFMLLNRSAVPVAYQIRTVTDTDEETVRTFRLQQRQGTSYGEAAVFSPAVSQCLLVANTTTTQFGVSSTQRQCDSITRKVNAAVEMPAVAPPAEGRPDLVYVDEPARFSLSLLEGVVPAASLGGEPGSLEVSVTFAEFSDVRYESLFKVIVVGAGAQPPTYVVLRGDSRDAEV</sequence>
<feature type="region of interest" description="Disordered" evidence="2">
    <location>
        <begin position="1936"/>
        <end position="1990"/>
    </location>
</feature>
<dbReference type="PANTHER" id="PTHR46348">
    <property type="entry name" value="DELETED IN LUNG AND ESOPHAGEAL CANCER PROTEIN 1"/>
    <property type="match status" value="1"/>
</dbReference>
<feature type="compositionally biased region" description="Polar residues" evidence="2">
    <location>
        <begin position="2140"/>
        <end position="2149"/>
    </location>
</feature>
<feature type="region of interest" description="Disordered" evidence="2">
    <location>
        <begin position="231"/>
        <end position="268"/>
    </location>
</feature>
<feature type="compositionally biased region" description="Low complexity" evidence="2">
    <location>
        <begin position="231"/>
        <end position="247"/>
    </location>
</feature>
<proteinExistence type="predicted"/>
<feature type="compositionally biased region" description="Low complexity" evidence="2">
    <location>
        <begin position="423"/>
        <end position="432"/>
    </location>
</feature>
<feature type="compositionally biased region" description="Acidic residues" evidence="2">
    <location>
        <begin position="1978"/>
        <end position="1987"/>
    </location>
</feature>
<dbReference type="Gene3D" id="2.60.40.10">
    <property type="entry name" value="Immunoglobulins"/>
    <property type="match status" value="3"/>
</dbReference>